<reference evidence="1" key="2">
    <citation type="journal article" date="2015" name="Fish Shellfish Immunol.">
        <title>Early steps in the European eel (Anguilla anguilla)-Vibrio vulnificus interaction in the gills: Role of the RtxA13 toxin.</title>
        <authorList>
            <person name="Callol A."/>
            <person name="Pajuelo D."/>
            <person name="Ebbesson L."/>
            <person name="Teles M."/>
            <person name="MacKenzie S."/>
            <person name="Amaro C."/>
        </authorList>
    </citation>
    <scope>NUCLEOTIDE SEQUENCE</scope>
</reference>
<evidence type="ECO:0000313" key="1">
    <source>
        <dbReference type="EMBL" id="JAH70312.1"/>
    </source>
</evidence>
<proteinExistence type="predicted"/>
<reference evidence="1" key="1">
    <citation type="submission" date="2014-11" db="EMBL/GenBank/DDBJ databases">
        <authorList>
            <person name="Amaro Gonzalez C."/>
        </authorList>
    </citation>
    <scope>NUCLEOTIDE SEQUENCE</scope>
</reference>
<protein>
    <submittedName>
        <fullName evidence="1">Uncharacterized protein</fullName>
    </submittedName>
</protein>
<sequence>MNYVVRVVPRVNGLIARVSAFGCVSNIGTALS</sequence>
<dbReference type="AlphaFoldDB" id="A0A0E9UWY1"/>
<dbReference type="EMBL" id="GBXM01038265">
    <property type="protein sequence ID" value="JAH70312.1"/>
    <property type="molecule type" value="Transcribed_RNA"/>
</dbReference>
<organism evidence="1">
    <name type="scientific">Anguilla anguilla</name>
    <name type="common">European freshwater eel</name>
    <name type="synonym">Muraena anguilla</name>
    <dbReference type="NCBI Taxonomy" id="7936"/>
    <lineage>
        <taxon>Eukaryota</taxon>
        <taxon>Metazoa</taxon>
        <taxon>Chordata</taxon>
        <taxon>Craniata</taxon>
        <taxon>Vertebrata</taxon>
        <taxon>Euteleostomi</taxon>
        <taxon>Actinopterygii</taxon>
        <taxon>Neopterygii</taxon>
        <taxon>Teleostei</taxon>
        <taxon>Anguilliformes</taxon>
        <taxon>Anguillidae</taxon>
        <taxon>Anguilla</taxon>
    </lineage>
</organism>
<name>A0A0E9UWY1_ANGAN</name>
<accession>A0A0E9UWY1</accession>